<dbReference type="RefSeq" id="XP_008604352.1">
    <property type="nucleotide sequence ID" value="XM_008606130.1"/>
</dbReference>
<dbReference type="OrthoDB" id="2414723at2759"/>
<dbReference type="InterPro" id="IPR011333">
    <property type="entry name" value="SKP1/BTB/POZ_sf"/>
</dbReference>
<evidence type="ECO:0000313" key="2">
    <source>
        <dbReference type="Proteomes" id="UP000030762"/>
    </source>
</evidence>
<accession>T0S8Z7</accession>
<evidence type="ECO:0008006" key="3">
    <source>
        <dbReference type="Google" id="ProtNLM"/>
    </source>
</evidence>
<organism evidence="1 2">
    <name type="scientific">Saprolegnia diclina (strain VS20)</name>
    <dbReference type="NCBI Taxonomy" id="1156394"/>
    <lineage>
        <taxon>Eukaryota</taxon>
        <taxon>Sar</taxon>
        <taxon>Stramenopiles</taxon>
        <taxon>Oomycota</taxon>
        <taxon>Saprolegniomycetes</taxon>
        <taxon>Saprolegniales</taxon>
        <taxon>Saprolegniaceae</taxon>
        <taxon>Saprolegnia</taxon>
    </lineage>
</organism>
<dbReference type="Gene3D" id="3.30.710.10">
    <property type="entry name" value="Potassium Channel Kv1.1, Chain A"/>
    <property type="match status" value="1"/>
</dbReference>
<dbReference type="AlphaFoldDB" id="T0S8Z7"/>
<sequence length="206" mass="22466">MVDGRTNLAARIAALRATPRSDAAVDEMDAIVDALTAKEEALRQQETHVAAQLELLQRLHTPRRRPTDLDQATELVTLNVGGTLFRAARKTLCRVLGSYFDACRAVRTLPLHGLDEADVSDLRAMLDYLQLDVLQPSTPSPPTPAVLRWDPQHSANSSLFLDNMTLASHVGRQAGIVIASQPIATFAVCVKLCSTIDIGFTLWDPS</sequence>
<dbReference type="EMBL" id="JH767133">
    <property type="protein sequence ID" value="EQC41783.1"/>
    <property type="molecule type" value="Genomic_DNA"/>
</dbReference>
<proteinExistence type="predicted"/>
<reference evidence="1 2" key="1">
    <citation type="submission" date="2012-04" db="EMBL/GenBank/DDBJ databases">
        <title>The Genome Sequence of Saprolegnia declina VS20.</title>
        <authorList>
            <consortium name="The Broad Institute Genome Sequencing Platform"/>
            <person name="Russ C."/>
            <person name="Nusbaum C."/>
            <person name="Tyler B."/>
            <person name="van West P."/>
            <person name="Dieguez-Uribeondo J."/>
            <person name="de Bruijn I."/>
            <person name="Tripathy S."/>
            <person name="Jiang R."/>
            <person name="Young S.K."/>
            <person name="Zeng Q."/>
            <person name="Gargeya S."/>
            <person name="Fitzgerald M."/>
            <person name="Haas B."/>
            <person name="Abouelleil A."/>
            <person name="Alvarado L."/>
            <person name="Arachchi H.M."/>
            <person name="Berlin A."/>
            <person name="Chapman S.B."/>
            <person name="Goldberg J."/>
            <person name="Griggs A."/>
            <person name="Gujja S."/>
            <person name="Hansen M."/>
            <person name="Howarth C."/>
            <person name="Imamovic A."/>
            <person name="Larimer J."/>
            <person name="McCowen C."/>
            <person name="Montmayeur A."/>
            <person name="Murphy C."/>
            <person name="Neiman D."/>
            <person name="Pearson M."/>
            <person name="Priest M."/>
            <person name="Roberts A."/>
            <person name="Saif S."/>
            <person name="Shea T."/>
            <person name="Sisk P."/>
            <person name="Sykes S."/>
            <person name="Wortman J."/>
            <person name="Nusbaum C."/>
            <person name="Birren B."/>
        </authorList>
    </citation>
    <scope>NUCLEOTIDE SEQUENCE [LARGE SCALE GENOMIC DNA]</scope>
    <source>
        <strain evidence="1 2">VS20</strain>
    </source>
</reference>
<dbReference type="VEuPathDB" id="FungiDB:SDRG_00646"/>
<dbReference type="InParanoid" id="T0S8Z7"/>
<evidence type="ECO:0000313" key="1">
    <source>
        <dbReference type="EMBL" id="EQC41783.1"/>
    </source>
</evidence>
<protein>
    <recommendedName>
        <fullName evidence="3">Potassium channel tetramerisation-type BTB domain-containing protein</fullName>
    </recommendedName>
</protein>
<name>T0S8Z7_SAPDV</name>
<dbReference type="GeneID" id="19941373"/>
<keyword evidence="2" id="KW-1185">Reference proteome</keyword>
<dbReference type="Proteomes" id="UP000030762">
    <property type="component" value="Unassembled WGS sequence"/>
</dbReference>
<dbReference type="OMA" id="QVVHEME"/>
<gene>
    <name evidence="1" type="ORF">SDRG_00646</name>
</gene>